<sequence>MTHDPGYTPQLAVAWMVDRSTVSWALFRQTSQSSAAMLSDVPHSLVSLRQPHAVAVNLGDYEGSGLAELALGIVDDNEVTLYLYAIDQLTVALNMTLQKTLLIAEAPWWDTAQYNLRMVSGDMNNDGDDEIVVAFTSATAGSGSQAEVFRVDSATCFRLECLDLVGNFAFTLPSGPTVPDDSTLAMTTTRSPEIKLAIGNVDESYANELLVAFEYSSTMTSEVHKVMLTSLTAQPDPDRPFLLNGRQCYAGPAYQRGEDVEAGTVNNMALSVGNLYGLGYRVGQSIKVRFESVPELIAVINAPPTHFDIVDGKEVVVNPMTFNGFGSFTRLSNAEGVTSSFEISRDLVHVNGQTAGVSVRAKVVAVAANVAEQAQGMKKRAEAAGPISVSRDLVASGDDVVLYMSTTRDLWKFPIVDQNGAQVGSLDIWASSSCGEDCVQKGDGRDLWWFTPDHEPFNVLTYSSRAPEDFNPANRIMVGEKVTLGPNEHQSTGKSERKVGGEHNSTTHDESFSLGVNVDLHTKVVCCHQIHITSQFMASFMGVGMIFSTPDLINIHAQGHGSKDRSDDDEASQTRTAEIERDVSVVCHVEPINPEFAYRVQPFVWMARAPDGHGYLKVAYTAEPGYYPGVSTWWERTYSKPDPAFNLPWWWTTFKRDRTMLTKEMVATPAVPREEGEVVEVAVTVRNKALVDARNVKVALWRGSPDNCLDEACLLDDNAL</sequence>
<evidence type="ECO:0000313" key="3">
    <source>
        <dbReference type="Proteomes" id="UP000011083"/>
    </source>
</evidence>
<evidence type="ECO:0000313" key="2">
    <source>
        <dbReference type="EMBL" id="ELR16392.1"/>
    </source>
</evidence>
<organism evidence="2 3">
    <name type="scientific">Acanthamoeba castellanii (strain ATCC 30010 / Neff)</name>
    <dbReference type="NCBI Taxonomy" id="1257118"/>
    <lineage>
        <taxon>Eukaryota</taxon>
        <taxon>Amoebozoa</taxon>
        <taxon>Discosea</taxon>
        <taxon>Longamoebia</taxon>
        <taxon>Centramoebida</taxon>
        <taxon>Acanthamoebidae</taxon>
        <taxon>Acanthamoeba</taxon>
    </lineage>
</organism>
<dbReference type="RefSeq" id="XP_004338405.1">
    <property type="nucleotide sequence ID" value="XM_004338357.1"/>
</dbReference>
<dbReference type="SUPFAM" id="SSF69318">
    <property type="entry name" value="Integrin alpha N-terminal domain"/>
    <property type="match status" value="1"/>
</dbReference>
<reference evidence="2 3" key="1">
    <citation type="journal article" date="2013" name="Genome Biol.">
        <title>Genome of Acanthamoeba castellanii highlights extensive lateral gene transfer and early evolution of tyrosine kinase signaling.</title>
        <authorList>
            <person name="Clarke M."/>
            <person name="Lohan A.J."/>
            <person name="Liu B."/>
            <person name="Lagkouvardos I."/>
            <person name="Roy S."/>
            <person name="Zafar N."/>
            <person name="Bertelli C."/>
            <person name="Schilde C."/>
            <person name="Kianianmomeni A."/>
            <person name="Burglin T.R."/>
            <person name="Frech C."/>
            <person name="Turcotte B."/>
            <person name="Kopec K.O."/>
            <person name="Synnott J.M."/>
            <person name="Choo C."/>
            <person name="Paponov I."/>
            <person name="Finkler A."/>
            <person name="Soon Heng Tan C."/>
            <person name="Hutchins A.P."/>
            <person name="Weinmeier T."/>
            <person name="Rattei T."/>
            <person name="Chu J.S."/>
            <person name="Gimenez G."/>
            <person name="Irimia M."/>
            <person name="Rigden D.J."/>
            <person name="Fitzpatrick D.A."/>
            <person name="Lorenzo-Morales J."/>
            <person name="Bateman A."/>
            <person name="Chiu C.H."/>
            <person name="Tang P."/>
            <person name="Hegemann P."/>
            <person name="Fromm H."/>
            <person name="Raoult D."/>
            <person name="Greub G."/>
            <person name="Miranda-Saavedra D."/>
            <person name="Chen N."/>
            <person name="Nash P."/>
            <person name="Ginger M.L."/>
            <person name="Horn M."/>
            <person name="Schaap P."/>
            <person name="Caler L."/>
            <person name="Loftus B."/>
        </authorList>
    </citation>
    <scope>NUCLEOTIDE SEQUENCE [LARGE SCALE GENOMIC DNA]</scope>
    <source>
        <strain evidence="2 3">Neff</strain>
    </source>
</reference>
<feature type="compositionally biased region" description="Basic and acidic residues" evidence="1">
    <location>
        <begin position="494"/>
        <end position="508"/>
    </location>
</feature>
<dbReference type="EMBL" id="KB008000">
    <property type="protein sequence ID" value="ELR16392.1"/>
    <property type="molecule type" value="Genomic_DNA"/>
</dbReference>
<dbReference type="GeneID" id="14917072"/>
<evidence type="ECO:0000256" key="1">
    <source>
        <dbReference type="SAM" id="MobiDB-lite"/>
    </source>
</evidence>
<dbReference type="Proteomes" id="UP000011083">
    <property type="component" value="Unassembled WGS sequence"/>
</dbReference>
<feature type="region of interest" description="Disordered" evidence="1">
    <location>
        <begin position="484"/>
        <end position="508"/>
    </location>
</feature>
<dbReference type="AlphaFoldDB" id="L8GTX0"/>
<evidence type="ECO:0008006" key="4">
    <source>
        <dbReference type="Google" id="ProtNLM"/>
    </source>
</evidence>
<proteinExistence type="predicted"/>
<dbReference type="VEuPathDB" id="AmoebaDB:ACA1_047930"/>
<gene>
    <name evidence="2" type="ORF">ACA1_047930</name>
</gene>
<feature type="non-terminal residue" evidence="2">
    <location>
        <position position="720"/>
    </location>
</feature>
<dbReference type="KEGG" id="acan:ACA1_047930"/>
<accession>L8GTX0</accession>
<name>L8GTX0_ACACF</name>
<dbReference type="InterPro" id="IPR028994">
    <property type="entry name" value="Integrin_alpha_N"/>
</dbReference>
<feature type="region of interest" description="Disordered" evidence="1">
    <location>
        <begin position="558"/>
        <end position="577"/>
    </location>
</feature>
<protein>
    <recommendedName>
        <fullName evidence="4">FGGAP repeat domain containing protein</fullName>
    </recommendedName>
</protein>
<keyword evidence="3" id="KW-1185">Reference proteome</keyword>